<name>A0A7L4ZKW1_9FLAO</name>
<reference evidence="1 2" key="1">
    <citation type="journal article" date="2013" name="Int. J. Syst. Evol. Microbiol.">
        <title>Kordia antarctica sp. nov., isolated from Antarctic seawater.</title>
        <authorList>
            <person name="Baek K."/>
            <person name="Choi A."/>
            <person name="Kang I."/>
            <person name="Lee K."/>
            <person name="Cho J.C."/>
        </authorList>
    </citation>
    <scope>NUCLEOTIDE SEQUENCE [LARGE SCALE GENOMIC DNA]</scope>
    <source>
        <strain evidence="1 2">IMCC3317</strain>
    </source>
</reference>
<accession>A0A7L4ZKW1</accession>
<gene>
    <name evidence="1" type="ORF">IMCC3317_27420</name>
</gene>
<dbReference type="EMBL" id="CP019288">
    <property type="protein sequence ID" value="QHI37363.1"/>
    <property type="molecule type" value="Genomic_DNA"/>
</dbReference>
<protein>
    <submittedName>
        <fullName evidence="1">Uncharacterized protein</fullName>
    </submittedName>
</protein>
<dbReference type="OrthoDB" id="1429679at2"/>
<evidence type="ECO:0000313" key="1">
    <source>
        <dbReference type="EMBL" id="QHI37363.1"/>
    </source>
</evidence>
<evidence type="ECO:0000313" key="2">
    <source>
        <dbReference type="Proteomes" id="UP000464657"/>
    </source>
</evidence>
<sequence length="196" mass="23291">MKYKLIKICKCGNRDEIRFTKREAAFDLYDTKEVWDSKCSKCGEKKWLSSQVTKPEFDKELMLEWGNNIDLFFEEQDEELMLAEEKNIDLILDIIDNHKILDHKRIILVEVLCVLIYDNSGELIDKEIKLKEVENRSKMAARVANELKSRKKLVLLAESWIMDYIKERAFPKIGLKYSETNNGKSSFWSKLKYYFQ</sequence>
<proteinExistence type="predicted"/>
<dbReference type="RefSeq" id="WP_160129999.1">
    <property type="nucleotide sequence ID" value="NZ_CP019288.1"/>
</dbReference>
<dbReference type="AlphaFoldDB" id="A0A7L4ZKW1"/>
<dbReference type="Proteomes" id="UP000464657">
    <property type="component" value="Chromosome"/>
</dbReference>
<organism evidence="1 2">
    <name type="scientific">Kordia antarctica</name>
    <dbReference type="NCBI Taxonomy" id="1218801"/>
    <lineage>
        <taxon>Bacteria</taxon>
        <taxon>Pseudomonadati</taxon>
        <taxon>Bacteroidota</taxon>
        <taxon>Flavobacteriia</taxon>
        <taxon>Flavobacteriales</taxon>
        <taxon>Flavobacteriaceae</taxon>
        <taxon>Kordia</taxon>
    </lineage>
</organism>
<dbReference type="KEGG" id="kan:IMCC3317_27420"/>
<keyword evidence="2" id="KW-1185">Reference proteome</keyword>